<protein>
    <recommendedName>
        <fullName evidence="2">starch synthase</fullName>
        <ecNumber evidence="2">2.4.1.21</ecNumber>
    </recommendedName>
</protein>
<evidence type="ECO:0000256" key="4">
    <source>
        <dbReference type="ARBA" id="ARBA00022679"/>
    </source>
</evidence>
<dbReference type="EC" id="2.4.1.21" evidence="2"/>
<gene>
    <name evidence="6" type="ORF">FGO82_00465</name>
</gene>
<name>A0A660A7R1_STRPY</name>
<dbReference type="InterPro" id="IPR013534">
    <property type="entry name" value="Starch_synth_cat_dom"/>
</dbReference>
<evidence type="ECO:0000313" key="7">
    <source>
        <dbReference type="Proteomes" id="UP000316580"/>
    </source>
</evidence>
<accession>A0A660A7R1</accession>
<proteinExistence type="predicted"/>
<dbReference type="Pfam" id="PF08323">
    <property type="entry name" value="Glyco_transf_5"/>
    <property type="match status" value="1"/>
</dbReference>
<organism evidence="6 7">
    <name type="scientific">Streptococcus pyogenes</name>
    <dbReference type="NCBI Taxonomy" id="1314"/>
    <lineage>
        <taxon>Bacteria</taxon>
        <taxon>Bacillati</taxon>
        <taxon>Bacillota</taxon>
        <taxon>Bacilli</taxon>
        <taxon>Lactobacillales</taxon>
        <taxon>Streptococcaceae</taxon>
        <taxon>Streptococcus</taxon>
    </lineage>
</organism>
<sequence length="148" mass="17176">MKIMFVAAEGAPFAKTGGLGVVIGALPKSLVKNGHEVSVILPYYDTIDQKFGVQVEDVLYFYIQVGWRRQYVGLKKIVKDQVTFHFIDYQYYFFRGKVYGDWDDGERFAYFQLAAIEALERLDAIPEVLHVHDYHTAMIPFLLKEKYH</sequence>
<dbReference type="RefSeq" id="WP_197033489.1">
    <property type="nucleotide sequence ID" value="NZ_VCID01000109.1"/>
</dbReference>
<evidence type="ECO:0000259" key="5">
    <source>
        <dbReference type="Pfam" id="PF08323"/>
    </source>
</evidence>
<dbReference type="PANTHER" id="PTHR45825">
    <property type="entry name" value="GRANULE-BOUND STARCH SYNTHASE 1, CHLOROPLASTIC/AMYLOPLASTIC"/>
    <property type="match status" value="1"/>
</dbReference>
<comment type="caution">
    <text evidence="6">The sequence shown here is derived from an EMBL/GenBank/DDBJ whole genome shotgun (WGS) entry which is preliminary data.</text>
</comment>
<keyword evidence="3" id="KW-0328">Glycosyltransferase</keyword>
<dbReference type="Proteomes" id="UP000316580">
    <property type="component" value="Unassembled WGS sequence"/>
</dbReference>
<dbReference type="Gene3D" id="3.40.50.2000">
    <property type="entry name" value="Glycogen Phosphorylase B"/>
    <property type="match status" value="1"/>
</dbReference>
<feature type="domain" description="Starch synthase catalytic" evidence="5">
    <location>
        <begin position="2"/>
        <end position="147"/>
    </location>
</feature>
<reference evidence="6 7" key="1">
    <citation type="submission" date="2019-05" db="EMBL/GenBank/DDBJ databases">
        <title>Novel genomic isolates of S.pyogenes and S.dysgalactiae subsp. equisimilis associated to necrotising fasciitis (NSTI).</title>
        <authorList>
            <person name="Barrantes I."/>
        </authorList>
    </citation>
    <scope>NUCLEOTIDE SEQUENCE [LARGE SCALE GENOMIC DNA]</scope>
    <source>
        <strain evidence="6 7">SPY6028</strain>
    </source>
</reference>
<keyword evidence="4" id="KW-0808">Transferase</keyword>
<comment type="catalytic activity">
    <reaction evidence="1">
        <text>[(1-&gt;4)-alpha-D-glucosyl](n) + ADP-alpha-D-glucose = [(1-&gt;4)-alpha-D-glucosyl](n+1) + ADP + H(+)</text>
        <dbReference type="Rhea" id="RHEA:18189"/>
        <dbReference type="Rhea" id="RHEA-COMP:9584"/>
        <dbReference type="Rhea" id="RHEA-COMP:9587"/>
        <dbReference type="ChEBI" id="CHEBI:15378"/>
        <dbReference type="ChEBI" id="CHEBI:15444"/>
        <dbReference type="ChEBI" id="CHEBI:57498"/>
        <dbReference type="ChEBI" id="CHEBI:456216"/>
        <dbReference type="EC" id="2.4.1.21"/>
    </reaction>
</comment>
<dbReference type="PANTHER" id="PTHR45825:SF11">
    <property type="entry name" value="ALPHA AMYLASE DOMAIN-CONTAINING PROTEIN"/>
    <property type="match status" value="1"/>
</dbReference>
<evidence type="ECO:0000256" key="2">
    <source>
        <dbReference type="ARBA" id="ARBA00012588"/>
    </source>
</evidence>
<feature type="non-terminal residue" evidence="6">
    <location>
        <position position="148"/>
    </location>
</feature>
<dbReference type="AlphaFoldDB" id="A0A660A7R1"/>
<dbReference type="SUPFAM" id="SSF53756">
    <property type="entry name" value="UDP-Glycosyltransferase/glycogen phosphorylase"/>
    <property type="match status" value="1"/>
</dbReference>
<evidence type="ECO:0000313" key="6">
    <source>
        <dbReference type="EMBL" id="TNY48637.1"/>
    </source>
</evidence>
<evidence type="ECO:0000256" key="3">
    <source>
        <dbReference type="ARBA" id="ARBA00022676"/>
    </source>
</evidence>
<dbReference type="EMBL" id="VCID01000109">
    <property type="protein sequence ID" value="TNY48637.1"/>
    <property type="molecule type" value="Genomic_DNA"/>
</dbReference>
<dbReference type="GO" id="GO:0009011">
    <property type="term" value="F:alpha-1,4-glucan glucosyltransferase (ADP-glucose donor) activity"/>
    <property type="evidence" value="ECO:0007669"/>
    <property type="project" value="UniProtKB-EC"/>
</dbReference>
<evidence type="ECO:0000256" key="1">
    <source>
        <dbReference type="ARBA" id="ARBA00001478"/>
    </source>
</evidence>